<evidence type="ECO:0000313" key="8">
    <source>
        <dbReference type="Proteomes" id="UP000243524"/>
    </source>
</evidence>
<dbReference type="SUPFAM" id="SSF51971">
    <property type="entry name" value="Nucleotide-binding domain"/>
    <property type="match status" value="2"/>
</dbReference>
<gene>
    <name evidence="7" type="ORF">CEY16_08440</name>
</gene>
<dbReference type="InterPro" id="IPR028261">
    <property type="entry name" value="DPD_II"/>
</dbReference>
<sequence>MGYIRGFLEFDRKENPKRDPVERIKDWGEYVMRHSDEDMKEQSARCMDCGTPFCHTGAEWDRDMVGCPVNNLIPEWNELVYDGQWKEALDRLEETNNFPEFTGRVCPAPCEGSCTLAINDDPVTIKSIENEIIERGFDNGWVTPNPPQHRTGKRVAIIGSGPAGLAAADQLNQKGHTVIVYERDDRAGGLLMYGIPNMKLEKETVERRVHLLEEEGIEFKLNTEIGEDVTYEELKRNHDAVIVCTGAQQPRDVPAENRESQGIHFAMEYLTESTKALETDPQKTPISAKGKNVIVIGGGDTGADCVATALRQECKRVVQFGKHPASPEDRDEDNPWPLFPMTYTLEYGYKESLEAYNEDPRKYEVLTQSFQTDDEGNVTSLNTLNVEKVVENGRLVTKEIPGSEQEWEADLVLIAIGFTGPEPELLEHMGLETDERGRVWTVDGTKDYTTSEPGVFAAGDLRRGQSLVVWAIREGREVAEQCDAYLEKDSSLKSSFAV</sequence>
<dbReference type="NCBIfam" id="TIGR01317">
    <property type="entry name" value="GOGAT_sm_gam"/>
    <property type="match status" value="1"/>
</dbReference>
<protein>
    <submittedName>
        <fullName evidence="7">Glutamate synthase</fullName>
    </submittedName>
</protein>
<evidence type="ECO:0000313" key="7">
    <source>
        <dbReference type="EMBL" id="PKR77943.1"/>
    </source>
</evidence>
<dbReference type="GO" id="GO:0006537">
    <property type="term" value="P:glutamate biosynthetic process"/>
    <property type="evidence" value="ECO:0007669"/>
    <property type="project" value="UniProtKB-KW"/>
</dbReference>
<evidence type="ECO:0000256" key="4">
    <source>
        <dbReference type="ARBA" id="ARBA00029440"/>
    </source>
</evidence>
<dbReference type="InterPro" id="IPR036188">
    <property type="entry name" value="FAD/NAD-bd_sf"/>
</dbReference>
<dbReference type="PRINTS" id="PR00419">
    <property type="entry name" value="ADXRDTASE"/>
</dbReference>
<feature type="domain" description="Dihydroprymidine dehydrogenase" evidence="6">
    <location>
        <begin position="24"/>
        <end position="138"/>
    </location>
</feature>
<dbReference type="InterPro" id="IPR051394">
    <property type="entry name" value="Glutamate_Synthase"/>
</dbReference>
<keyword evidence="2" id="KW-0560">Oxidoreductase</keyword>
<organism evidence="7 8">
    <name type="scientific">Halalkalibacillus sediminis</name>
    <dbReference type="NCBI Taxonomy" id="2018042"/>
    <lineage>
        <taxon>Bacteria</taxon>
        <taxon>Bacillati</taxon>
        <taxon>Bacillota</taxon>
        <taxon>Bacilli</taxon>
        <taxon>Bacillales</taxon>
        <taxon>Bacillaceae</taxon>
        <taxon>Halalkalibacillus</taxon>
    </lineage>
</organism>
<evidence type="ECO:0000259" key="5">
    <source>
        <dbReference type="Pfam" id="PF07992"/>
    </source>
</evidence>
<dbReference type="InterPro" id="IPR006005">
    <property type="entry name" value="Glut_synth_ssu1"/>
</dbReference>
<dbReference type="Gene3D" id="1.10.1060.10">
    <property type="entry name" value="Alpha-helical ferredoxin"/>
    <property type="match status" value="1"/>
</dbReference>
<proteinExistence type="predicted"/>
<name>A0A2I0QUB5_9BACI</name>
<dbReference type="EMBL" id="PJNH01000002">
    <property type="protein sequence ID" value="PKR77943.1"/>
    <property type="molecule type" value="Genomic_DNA"/>
</dbReference>
<evidence type="ECO:0000259" key="6">
    <source>
        <dbReference type="Pfam" id="PF14691"/>
    </source>
</evidence>
<keyword evidence="1" id="KW-0028">Amino-acid biosynthesis</keyword>
<feature type="domain" description="FAD/NAD(P)-binding" evidence="5">
    <location>
        <begin position="154"/>
        <end position="475"/>
    </location>
</feature>
<dbReference type="GO" id="GO:0051536">
    <property type="term" value="F:iron-sulfur cluster binding"/>
    <property type="evidence" value="ECO:0007669"/>
    <property type="project" value="InterPro"/>
</dbReference>
<comment type="caution">
    <text evidence="7">The sequence shown here is derived from an EMBL/GenBank/DDBJ whole genome shotgun (WGS) entry which is preliminary data.</text>
</comment>
<dbReference type="InterPro" id="IPR023753">
    <property type="entry name" value="FAD/NAD-binding_dom"/>
</dbReference>
<dbReference type="GO" id="GO:0016639">
    <property type="term" value="F:oxidoreductase activity, acting on the CH-NH2 group of donors, NAD or NADP as acceptor"/>
    <property type="evidence" value="ECO:0007669"/>
    <property type="project" value="InterPro"/>
</dbReference>
<dbReference type="InterPro" id="IPR009051">
    <property type="entry name" value="Helical_ferredxn"/>
</dbReference>
<dbReference type="SUPFAM" id="SSF46548">
    <property type="entry name" value="alpha-helical ferredoxin"/>
    <property type="match status" value="1"/>
</dbReference>
<dbReference type="OrthoDB" id="9803192at2"/>
<keyword evidence="3" id="KW-0314">Glutamate biosynthesis</keyword>
<reference evidence="7 8" key="1">
    <citation type="submission" date="2017-06" db="EMBL/GenBank/DDBJ databases">
        <title>the draft geome sequence of Illustriluteabacillus marina B3227.</title>
        <authorList>
            <person name="He R.-H."/>
            <person name="Du Z.-J."/>
        </authorList>
    </citation>
    <scope>NUCLEOTIDE SEQUENCE [LARGE SCALE GENOMIC DNA]</scope>
    <source>
        <strain evidence="7 8">B3227</strain>
    </source>
</reference>
<dbReference type="PANTHER" id="PTHR43100">
    <property type="entry name" value="GLUTAMATE SYNTHASE [NADPH] SMALL CHAIN"/>
    <property type="match status" value="1"/>
</dbReference>
<evidence type="ECO:0000256" key="2">
    <source>
        <dbReference type="ARBA" id="ARBA00023002"/>
    </source>
</evidence>
<dbReference type="RefSeq" id="WP_101331551.1">
    <property type="nucleotide sequence ID" value="NZ_PJNH01000002.1"/>
</dbReference>
<dbReference type="PANTHER" id="PTHR43100:SF1">
    <property type="entry name" value="GLUTAMATE SYNTHASE [NADPH] SMALL CHAIN"/>
    <property type="match status" value="1"/>
</dbReference>
<dbReference type="AlphaFoldDB" id="A0A2I0QUB5"/>
<accession>A0A2I0QUB5</accession>
<dbReference type="Gene3D" id="3.50.50.60">
    <property type="entry name" value="FAD/NAD(P)-binding domain"/>
    <property type="match status" value="2"/>
</dbReference>
<evidence type="ECO:0000256" key="3">
    <source>
        <dbReference type="ARBA" id="ARBA00023164"/>
    </source>
</evidence>
<keyword evidence="8" id="KW-1185">Reference proteome</keyword>
<dbReference type="Pfam" id="PF07992">
    <property type="entry name" value="Pyr_redox_2"/>
    <property type="match status" value="1"/>
</dbReference>
<comment type="pathway">
    <text evidence="4">Amino-acid biosynthesis.</text>
</comment>
<dbReference type="Proteomes" id="UP000243524">
    <property type="component" value="Unassembled WGS sequence"/>
</dbReference>
<dbReference type="Pfam" id="PF14691">
    <property type="entry name" value="Fer4_20"/>
    <property type="match status" value="1"/>
</dbReference>
<evidence type="ECO:0000256" key="1">
    <source>
        <dbReference type="ARBA" id="ARBA00022605"/>
    </source>
</evidence>